<dbReference type="Pfam" id="PF07800">
    <property type="entry name" value="DUF1644"/>
    <property type="match status" value="1"/>
</dbReference>
<dbReference type="EMBL" id="QJKJ01001241">
    <property type="protein sequence ID" value="RDY08624.1"/>
    <property type="molecule type" value="Genomic_DNA"/>
</dbReference>
<evidence type="ECO:0000313" key="1">
    <source>
        <dbReference type="EMBL" id="RDY08624.1"/>
    </source>
</evidence>
<dbReference type="AlphaFoldDB" id="A0A371I0Y4"/>
<sequence length="116" mass="13419">MFQGLGKERLRRCNIFYVHGISTQCCSSYDKGCRPYMCGISFHHPIMTRVVVPKSEAVELACPLCRGQVKGWTIVEHVQDYLNAKKRGFMQDGWTYIGSYKRLRKHVQIEHSSTCM</sequence>
<dbReference type="Proteomes" id="UP000257109">
    <property type="component" value="Unassembled WGS sequence"/>
</dbReference>
<dbReference type="OrthoDB" id="1921166at2759"/>
<feature type="non-terminal residue" evidence="1">
    <location>
        <position position="1"/>
    </location>
</feature>
<dbReference type="PANTHER" id="PTHR31197:SF12">
    <property type="entry name" value="OS02G0770600 PROTEIN"/>
    <property type="match status" value="1"/>
</dbReference>
<dbReference type="InterPro" id="IPR012866">
    <property type="entry name" value="DUF1644"/>
</dbReference>
<protein>
    <submittedName>
        <fullName evidence="1">Uncharacterized protein</fullName>
    </submittedName>
</protein>
<evidence type="ECO:0000313" key="2">
    <source>
        <dbReference type="Proteomes" id="UP000257109"/>
    </source>
</evidence>
<dbReference type="PANTHER" id="PTHR31197">
    <property type="entry name" value="OS01G0612600 PROTEIN"/>
    <property type="match status" value="1"/>
</dbReference>
<keyword evidence="2" id="KW-1185">Reference proteome</keyword>
<name>A0A371I0Y4_MUCPR</name>
<dbReference type="STRING" id="157652.A0A371I0Y4"/>
<gene>
    <name evidence="1" type="ORF">CR513_07129</name>
</gene>
<accession>A0A371I0Y4</accession>
<reference evidence="1" key="1">
    <citation type="submission" date="2018-05" db="EMBL/GenBank/DDBJ databases">
        <title>Draft genome of Mucuna pruriens seed.</title>
        <authorList>
            <person name="Nnadi N.E."/>
            <person name="Vos R."/>
            <person name="Hasami M.H."/>
            <person name="Devisetty U.K."/>
            <person name="Aguiy J.C."/>
        </authorList>
    </citation>
    <scope>NUCLEOTIDE SEQUENCE [LARGE SCALE GENOMIC DNA]</scope>
    <source>
        <strain evidence="1">JCA_2017</strain>
    </source>
</reference>
<comment type="caution">
    <text evidence="1">The sequence shown here is derived from an EMBL/GenBank/DDBJ whole genome shotgun (WGS) entry which is preliminary data.</text>
</comment>
<organism evidence="1 2">
    <name type="scientific">Mucuna pruriens</name>
    <name type="common">Velvet bean</name>
    <name type="synonym">Dolichos pruriens</name>
    <dbReference type="NCBI Taxonomy" id="157652"/>
    <lineage>
        <taxon>Eukaryota</taxon>
        <taxon>Viridiplantae</taxon>
        <taxon>Streptophyta</taxon>
        <taxon>Embryophyta</taxon>
        <taxon>Tracheophyta</taxon>
        <taxon>Spermatophyta</taxon>
        <taxon>Magnoliopsida</taxon>
        <taxon>eudicotyledons</taxon>
        <taxon>Gunneridae</taxon>
        <taxon>Pentapetalae</taxon>
        <taxon>rosids</taxon>
        <taxon>fabids</taxon>
        <taxon>Fabales</taxon>
        <taxon>Fabaceae</taxon>
        <taxon>Papilionoideae</taxon>
        <taxon>50 kb inversion clade</taxon>
        <taxon>NPAAA clade</taxon>
        <taxon>indigoferoid/millettioid clade</taxon>
        <taxon>Phaseoleae</taxon>
        <taxon>Mucuna</taxon>
    </lineage>
</organism>
<proteinExistence type="predicted"/>